<feature type="transmembrane region" description="Helical" evidence="11">
    <location>
        <begin position="926"/>
        <end position="952"/>
    </location>
</feature>
<feature type="region of interest" description="Disordered" evidence="10">
    <location>
        <begin position="1062"/>
        <end position="1096"/>
    </location>
</feature>
<feature type="region of interest" description="Disordered" evidence="10">
    <location>
        <begin position="1"/>
        <end position="40"/>
    </location>
</feature>
<dbReference type="PANTHER" id="PTHR22914:SF41">
    <property type="entry name" value="CHITIN SYNTHASE 7"/>
    <property type="match status" value="1"/>
</dbReference>
<dbReference type="InterPro" id="IPR029044">
    <property type="entry name" value="Nucleotide-diphossugar_trans"/>
</dbReference>
<evidence type="ECO:0000256" key="8">
    <source>
        <dbReference type="ARBA" id="ARBA00023136"/>
    </source>
</evidence>
<protein>
    <recommendedName>
        <fullName evidence="2">chitin synthase</fullName>
        <ecNumber evidence="2">2.4.1.16</ecNumber>
    </recommendedName>
</protein>
<dbReference type="GO" id="GO:0030428">
    <property type="term" value="C:cell septum"/>
    <property type="evidence" value="ECO:0007669"/>
    <property type="project" value="TreeGrafter"/>
</dbReference>
<dbReference type="EMBL" id="MVBO01000024">
    <property type="protein sequence ID" value="OZJ05015.1"/>
    <property type="molecule type" value="Genomic_DNA"/>
</dbReference>
<sequence length="1228" mass="137509">MASNSGYGEPNPLTETGVELTDLPLGSNYSQSRQETERSDAQYDNLTEQQHELQERQRQENNRRAIGVIRSTTLRHRVHPTRGSTLRQRPTVNHGERAALSRPERVYAPPPLIAGKKPRKPLDPWVIFCKMVTFWAPWPLMKHLGFHDKATLQAWREKITLCALIFLLGCAVAFFIVGLQKILCGPNDTAATQGFVSYKDPATGGMLGIRGVAYNISSVKSPNDFNFFSFPPGADITDYFQEGNVTQYYPECANANPNLHALTSNNCGSNNGLGGCPLDPLSSDFEAKYDIFPTNNLISYDWTQMALPELSNYFVLNGEVMNMDAYIKSNPNPIPNDVLDSAIRQILDQTHAAGGRDGTTLFERRQELKDSRACFRARYVAGSIGQQTPGCIAATVIYYVVLVLILSIVLGRFAMALTFSWFISHKLSRTPEPRTDAEPKADSAPESSFLSNSTTLRGSESDIKGYTMPPWASSSRISTYSNKTATATTFNELYKNVGNDLYTVILVTCYSEGEDSIRGTLESLAQTNYPDMRKLLFVVADGQIVGHGNDRSTPDICRDMMTFDDGTPEAIPRSYIAIAQGSKQLNAAKVYAGYFVTGDHKVPMILISKCGPDSEQDEPKPGNRGKRDSQMILMNFFNRVTFDDRMTPLDYELFRSIQKISNITPDLFELVLMVDADTKVYDTSLRYLVNCMVNDELVMGLCGETKIANKLDSWVTMIQVYEYYISHHLGKGFEALFGGVTCLPGCFCMYRIKARKAETGEWFPILVRPEIVLEYSQNVVETLHQKNLLLLGEDRFLSTLMLRTFPYRKMTFAPKAICKTVVPDNFKVLISQRRRWINSTIHNLLELILVRNLCGTFCFSMQFVIFMDLIGSLVLPFALVLTVVMIVSVATQPIDNFQQAIPLMLLIIILFSPGMLIFLTTRKWVYAGYMAIYLAGLWVWNFVLPVYAYWHFDDFSWGETRKVSGEKKSEAHGGNAGMFDSSKITLRKWKDWERHRIRLQRREARQLARRSNGNVPASNWEQVDFESDDVNQVVQDDLRLGKPSGLGSAKLWSQPLNLPQGFPAGPRPYLPGGRPTPHNRMSFPAQASPYPRPPGSMSPRPLFAQPPPQRFSSPVNPYIPHMAGPQPFSGMRPASVALSPRVLSPLPVRDLRSPSSGPDMHQSASPHPDVLLRPINENALHSNSAMETDSHTATVFDPTVPAYNAYSNPSPPSSTTSLEGNHLLHHQK</sequence>
<evidence type="ECO:0000256" key="3">
    <source>
        <dbReference type="ARBA" id="ARBA00022475"/>
    </source>
</evidence>
<evidence type="ECO:0000256" key="2">
    <source>
        <dbReference type="ARBA" id="ARBA00012543"/>
    </source>
</evidence>
<comment type="subcellular location">
    <subcellularLocation>
        <location evidence="1">Cell membrane</location>
        <topology evidence="1">Multi-pass membrane protein</topology>
    </subcellularLocation>
</comment>
<dbReference type="EC" id="2.4.1.16" evidence="2"/>
<feature type="compositionally biased region" description="Polar residues" evidence="10">
    <location>
        <begin position="445"/>
        <end position="458"/>
    </location>
</feature>
<dbReference type="InterPro" id="IPR054295">
    <property type="entry name" value="CHS4-like_dom"/>
</dbReference>
<evidence type="ECO:0000256" key="1">
    <source>
        <dbReference type="ARBA" id="ARBA00004651"/>
    </source>
</evidence>
<evidence type="ECO:0000256" key="10">
    <source>
        <dbReference type="SAM" id="MobiDB-lite"/>
    </source>
</evidence>
<dbReference type="Proteomes" id="UP000242875">
    <property type="component" value="Unassembled WGS sequence"/>
</dbReference>
<accession>A0A261Y332</accession>
<evidence type="ECO:0000256" key="5">
    <source>
        <dbReference type="ARBA" id="ARBA00022679"/>
    </source>
</evidence>
<dbReference type="PANTHER" id="PTHR22914">
    <property type="entry name" value="CHITIN SYNTHASE"/>
    <property type="match status" value="1"/>
</dbReference>
<dbReference type="GO" id="GO:0006031">
    <property type="term" value="P:chitin biosynthetic process"/>
    <property type="evidence" value="ECO:0007669"/>
    <property type="project" value="TreeGrafter"/>
</dbReference>
<evidence type="ECO:0000256" key="11">
    <source>
        <dbReference type="SAM" id="Phobius"/>
    </source>
</evidence>
<gene>
    <name evidence="13" type="ORF">BZG36_02128</name>
</gene>
<evidence type="ECO:0000256" key="4">
    <source>
        <dbReference type="ARBA" id="ARBA00022676"/>
    </source>
</evidence>
<dbReference type="SUPFAM" id="SSF53448">
    <property type="entry name" value="Nucleotide-diphospho-sugar transferases"/>
    <property type="match status" value="1"/>
</dbReference>
<organism evidence="13 14">
    <name type="scientific">Bifiguratus adelaidae</name>
    <dbReference type="NCBI Taxonomy" id="1938954"/>
    <lineage>
        <taxon>Eukaryota</taxon>
        <taxon>Fungi</taxon>
        <taxon>Fungi incertae sedis</taxon>
        <taxon>Mucoromycota</taxon>
        <taxon>Mucoromycotina</taxon>
        <taxon>Endogonomycetes</taxon>
        <taxon>Endogonales</taxon>
        <taxon>Endogonales incertae sedis</taxon>
        <taxon>Bifiguratus</taxon>
    </lineage>
</organism>
<keyword evidence="5" id="KW-0808">Transferase</keyword>
<proteinExistence type="predicted"/>
<keyword evidence="8 11" id="KW-0472">Membrane</keyword>
<dbReference type="InterPro" id="IPR004835">
    <property type="entry name" value="Chitin_synth"/>
</dbReference>
<keyword evidence="3" id="KW-1003">Cell membrane</keyword>
<feature type="region of interest" description="Disordered" evidence="10">
    <location>
        <begin position="1185"/>
        <end position="1228"/>
    </location>
</feature>
<keyword evidence="4" id="KW-0328">Glycosyltransferase</keyword>
<dbReference type="GO" id="GO:0005886">
    <property type="term" value="C:plasma membrane"/>
    <property type="evidence" value="ECO:0007669"/>
    <property type="project" value="UniProtKB-SubCell"/>
</dbReference>
<feature type="region of interest" description="Disordered" evidence="10">
    <location>
        <begin position="430"/>
        <end position="462"/>
    </location>
</feature>
<evidence type="ECO:0000256" key="6">
    <source>
        <dbReference type="ARBA" id="ARBA00022692"/>
    </source>
</evidence>
<keyword evidence="14" id="KW-1185">Reference proteome</keyword>
<feature type="transmembrane region" description="Helical" evidence="11">
    <location>
        <begin position="159"/>
        <end position="179"/>
    </location>
</feature>
<feature type="transmembrane region" description="Helical" evidence="11">
    <location>
        <begin position="396"/>
        <end position="423"/>
    </location>
</feature>
<feature type="compositionally biased region" description="Basic and acidic residues" evidence="10">
    <location>
        <begin position="430"/>
        <end position="443"/>
    </location>
</feature>
<dbReference type="OrthoDB" id="370884at2759"/>
<dbReference type="CDD" id="cd04190">
    <property type="entry name" value="Chitin_synth_C"/>
    <property type="match status" value="1"/>
</dbReference>
<evidence type="ECO:0000313" key="14">
    <source>
        <dbReference type="Proteomes" id="UP000242875"/>
    </source>
</evidence>
<feature type="domain" description="Chitin synthase 4-like" evidence="12">
    <location>
        <begin position="299"/>
        <end position="383"/>
    </location>
</feature>
<dbReference type="Pfam" id="PF03142">
    <property type="entry name" value="Chitin_synth_2"/>
    <property type="match status" value="1"/>
</dbReference>
<evidence type="ECO:0000259" key="12">
    <source>
        <dbReference type="Pfam" id="PF22997"/>
    </source>
</evidence>
<dbReference type="GO" id="GO:0004100">
    <property type="term" value="F:chitin synthase activity"/>
    <property type="evidence" value="ECO:0007669"/>
    <property type="project" value="UniProtKB-EC"/>
</dbReference>
<name>A0A261Y332_9FUNG</name>
<evidence type="ECO:0000256" key="9">
    <source>
        <dbReference type="ARBA" id="ARBA00023180"/>
    </source>
</evidence>
<evidence type="ECO:0000313" key="13">
    <source>
        <dbReference type="EMBL" id="OZJ05015.1"/>
    </source>
</evidence>
<feature type="compositionally biased region" description="Low complexity" evidence="10">
    <location>
        <begin position="1201"/>
        <end position="1217"/>
    </location>
</feature>
<keyword evidence="9" id="KW-0325">Glycoprotein</keyword>
<feature type="transmembrane region" description="Helical" evidence="11">
    <location>
        <begin position="873"/>
        <end position="891"/>
    </location>
</feature>
<keyword evidence="7 11" id="KW-1133">Transmembrane helix</keyword>
<comment type="caution">
    <text evidence="13">The sequence shown here is derived from an EMBL/GenBank/DDBJ whole genome shotgun (WGS) entry which is preliminary data.</text>
</comment>
<keyword evidence="6 11" id="KW-0812">Transmembrane</keyword>
<dbReference type="AlphaFoldDB" id="A0A261Y332"/>
<evidence type="ECO:0000256" key="7">
    <source>
        <dbReference type="ARBA" id="ARBA00022989"/>
    </source>
</evidence>
<dbReference type="Pfam" id="PF22997">
    <property type="entry name" value="CHS4"/>
    <property type="match status" value="1"/>
</dbReference>
<feature type="transmembrane region" description="Helical" evidence="11">
    <location>
        <begin position="903"/>
        <end position="920"/>
    </location>
</feature>
<reference evidence="13 14" key="1">
    <citation type="journal article" date="2017" name="Mycologia">
        <title>Bifiguratus adelaidae, gen. et sp. nov., a new member of Mucoromycotina in endophytic and soil-dwelling habitats.</title>
        <authorList>
            <person name="Torres-Cruz T.J."/>
            <person name="Billingsley Tobias T.L."/>
            <person name="Almatruk M."/>
            <person name="Hesse C."/>
            <person name="Kuske C.R."/>
            <person name="Desiro A."/>
            <person name="Benucci G.M."/>
            <person name="Bonito G."/>
            <person name="Stajich J.E."/>
            <person name="Dunlap C."/>
            <person name="Arnold A.E."/>
            <person name="Porras-Alfaro A."/>
        </authorList>
    </citation>
    <scope>NUCLEOTIDE SEQUENCE [LARGE SCALE GENOMIC DNA]</scope>
    <source>
        <strain evidence="13 14">AZ0501</strain>
    </source>
</reference>